<organism evidence="1">
    <name type="scientific">uncultured Thermomicrobiales bacterium</name>
    <dbReference type="NCBI Taxonomy" id="1645740"/>
    <lineage>
        <taxon>Bacteria</taxon>
        <taxon>Pseudomonadati</taxon>
        <taxon>Thermomicrobiota</taxon>
        <taxon>Thermomicrobia</taxon>
        <taxon>Thermomicrobiales</taxon>
        <taxon>environmental samples</taxon>
    </lineage>
</organism>
<proteinExistence type="predicted"/>
<accession>A0A6J4V401</accession>
<name>A0A6J4V401_9BACT</name>
<dbReference type="EMBL" id="CADCWH010000304">
    <property type="protein sequence ID" value="CAA9564079.1"/>
    <property type="molecule type" value="Genomic_DNA"/>
</dbReference>
<protein>
    <submittedName>
        <fullName evidence="1">Uncharacterized protein</fullName>
    </submittedName>
</protein>
<evidence type="ECO:0000313" key="1">
    <source>
        <dbReference type="EMBL" id="CAA9564079.1"/>
    </source>
</evidence>
<gene>
    <name evidence="1" type="ORF">AVDCRST_MAG70-1895</name>
</gene>
<feature type="non-terminal residue" evidence="1">
    <location>
        <position position="74"/>
    </location>
</feature>
<reference evidence="1" key="1">
    <citation type="submission" date="2020-02" db="EMBL/GenBank/DDBJ databases">
        <authorList>
            <person name="Meier V. D."/>
        </authorList>
    </citation>
    <scope>NUCLEOTIDE SEQUENCE</scope>
    <source>
        <strain evidence="1">AVDCRST_MAG70</strain>
    </source>
</reference>
<dbReference type="AlphaFoldDB" id="A0A6J4V401"/>
<sequence>GGRDGTCVAASFPAVPGGGVSHPSGATPGHSVVLLLVSKDLFPGRCGGRVRQCAGHHPVASAPWAEHRTGSAAP</sequence>
<feature type="non-terminal residue" evidence="1">
    <location>
        <position position="1"/>
    </location>
</feature>